<dbReference type="InterPro" id="IPR008966">
    <property type="entry name" value="Adhesion_dom_sf"/>
</dbReference>
<accession>A0ABV2PQP5</accession>
<keyword evidence="4 8" id="KW-0732">Signal</keyword>
<sequence>MKKLNLAIITLLLVFQTVLSPIAVFADELNPPPATTDPVQNPEETPTATPESGAPAPTTTTEGTSTSEGTVEEGATGEQTPEKPDDLTSTDPETNGNGEATTEGEDTVTEANDPPTEGADNDAVLPKPTDVPAIENAGVPQEIPVTAVDFEMLIDGEKVTAPSYNKELQQGQTGTITFTFTANLENTHAAGDYFTFNLPASIIDYQKNFQGFKVAGPKNPAFSYATVGQTVTVKLDETITDPNLIGSDVKLIATFESGFNLQGDSLEQEVVIPDGKGGEETVTITFLPSTSNQKISKESKGVQSVNGERILDWEVWVNRAGKDLNGATLTDNTSVSNSAMHEVVPGSVQVTQYEMGLNGYKEDTANPTYLENANFDDISLNGKYAYKVNYQTKVIEINPEGEKSFNNTVTLNNGSSETSPVATQKIKYGDALAKGLITGNNYKSSWEIKYNYNEVKIDNPVIKDTLPGSHKIDTDTIIVYKVQVDENGNEIGTPIEFSNYSVKKMTDGFELNFDDPVTEAYKITYDAFYEKDFYTGNGEKLTNTVTNGTITKTAPHTMTENILTKSRSVNFDTKEITWTITVTADNKAMNGLKIVDTFETANKKGKHTLVGGANGITVSNMTGHTIALIDEHDVSKGFTLTGGTIAKGQTATITYKTSFAIADDGSVVDGGYGNTATAEWTSDEPYEITKEADYTPATTTQNNGSKSGEFNYLDQEFTWEVKVNINKKDINGALLTDVLGDGHEIDDTSFTVYQYALTTGDDNAGTRGNILDPSKYDLTVAQDNKSYTLRFKNLDAATNNNVYLIEYKTKDSNHILGIESNNANEKGDTYTNTATFKTLGETKTYELTASVKVDVANNLLLKNITSAGNNSNQTITWKIDVNKSHSTLKNVVLTDTPSGNLMLIPDSIQIRPYVLNATGISEGSSSTWKSPSEFGVTVDYDKVTGGFSLNFGDLTKKGYQVQYKTIGLGQKGQEFSNSAKITFNDATSKNQETGSDKQNAFSFSSSDTDFQLTKGNAKLQKVGLNPATGEKHALAGVEFELTKKVGSNVYVIAKAIADADGYFEFNSINYGTYYVSEVAAPNGYSKMDDQQFKLDATTDSIVVPDKVTEVENVKIVNSGEMCPNFTLTIKDVDGELVVNKEITLQDEKGNVKFTGTTTSEGKVIIPREGSKSVKAGAYKVFDGTEELGYVTVKYGMNECQAELQPTNSCTQFTITLKDKDDNPRTNVAVTLKDKAGKVIISTTTDEHGKFKVLNTPSGKYDLYEGKQFLSEVVVSYKNGCETEVKQAPTCPVFTLTVNDVDGKPREGVTVTIKNVDTNTNITQTINPTDQEGKVKITNLEPGKYVVYDGAKVVGGFTITTDCEATVQPVPACPQFTLTVKDENGHVRANVNNISIKDTTGATIVTNKTTNELGQINIPSTDIPSGEYNVYQGELFIGQITVQYSVNCEAEIVAAPTCPSFTLTVQTEFGTPLVNAKITIKDAANNSVKDANNNEILTTSVAGTIVLPNKTIKQGTYHVYEGSRLIGSFTVKDTCSALVKPTSTGGGGGWTPDPEKPVDPSKPTPDPEKPVDPSKPTPDPEKPVDPSRPTPDPEKPVDPSKPTPEPEKPVDPEKPTPEPEKPVDPENPSTNPEESVDPEKPVTPGKTETSKPSVQDIIDQGKNLPPYNPSTATKDTLDEYKDFLNKFNNLSKEDQAVVAQSLDIDKIKAAAKQLEAQLNTKGKLPQTDGADQKVLTLIGLLLVLGAVYFLRRRTAGMK</sequence>
<dbReference type="RefSeq" id="WP_354473148.1">
    <property type="nucleotide sequence ID" value="NZ_JBEPSB010000036.1"/>
</dbReference>
<feature type="domain" description="Collagen binding" evidence="10">
    <location>
        <begin position="444"/>
        <end position="527"/>
    </location>
</feature>
<keyword evidence="7" id="KW-0812">Transmembrane</keyword>
<evidence type="ECO:0000256" key="4">
    <source>
        <dbReference type="ARBA" id="ARBA00022729"/>
    </source>
</evidence>
<dbReference type="InterPro" id="IPR041033">
    <property type="entry name" value="SpaA_PFL_dom_1"/>
</dbReference>
<feature type="chain" id="PRO_5047065206" evidence="8">
    <location>
        <begin position="27"/>
        <end position="1757"/>
    </location>
</feature>
<evidence type="ECO:0000256" key="8">
    <source>
        <dbReference type="SAM" id="SignalP"/>
    </source>
</evidence>
<evidence type="ECO:0000259" key="10">
    <source>
        <dbReference type="Pfam" id="PF05737"/>
    </source>
</evidence>
<keyword evidence="13" id="KW-1185">Reference proteome</keyword>
<feature type="domain" description="Collagen binding" evidence="10">
    <location>
        <begin position="702"/>
        <end position="837"/>
    </location>
</feature>
<dbReference type="SUPFAM" id="SSF49478">
    <property type="entry name" value="Cna protein B-type domain"/>
    <property type="match status" value="3"/>
</dbReference>
<evidence type="ECO:0000256" key="6">
    <source>
        <dbReference type="SAM" id="MobiDB-lite"/>
    </source>
</evidence>
<dbReference type="Pfam" id="PF05737">
    <property type="entry name" value="Collagen_bind"/>
    <property type="match status" value="3"/>
</dbReference>
<feature type="domain" description="SpaA-like prealbumin fold" evidence="11">
    <location>
        <begin position="1030"/>
        <end position="1098"/>
    </location>
</feature>
<keyword evidence="7" id="KW-0472">Membrane</keyword>
<gene>
    <name evidence="12" type="ORF">ABIA69_004466</name>
</gene>
<name>A0ABV2PQP5_9BACI</name>
<feature type="region of interest" description="Disordered" evidence="6">
    <location>
        <begin position="1539"/>
        <end position="1670"/>
    </location>
</feature>
<evidence type="ECO:0000256" key="3">
    <source>
        <dbReference type="ARBA" id="ARBA00022525"/>
    </source>
</evidence>
<evidence type="ECO:0000259" key="11">
    <source>
        <dbReference type="Pfam" id="PF17802"/>
    </source>
</evidence>
<dbReference type="Pfam" id="PF17802">
    <property type="entry name" value="SpaA"/>
    <property type="match status" value="1"/>
</dbReference>
<dbReference type="SUPFAM" id="SSF49401">
    <property type="entry name" value="Bacterial adhesins"/>
    <property type="match status" value="4"/>
</dbReference>
<evidence type="ECO:0000256" key="5">
    <source>
        <dbReference type="ARBA" id="ARBA00023088"/>
    </source>
</evidence>
<keyword evidence="7" id="KW-1133">Transmembrane helix</keyword>
<feature type="transmembrane region" description="Helical" evidence="7">
    <location>
        <begin position="1733"/>
        <end position="1749"/>
    </location>
</feature>
<evidence type="ECO:0000313" key="13">
    <source>
        <dbReference type="Proteomes" id="UP001549363"/>
    </source>
</evidence>
<feature type="compositionally biased region" description="Polar residues" evidence="6">
    <location>
        <begin position="87"/>
        <end position="100"/>
    </location>
</feature>
<feature type="compositionally biased region" description="Basic and acidic residues" evidence="6">
    <location>
        <begin position="1552"/>
        <end position="1623"/>
    </location>
</feature>
<dbReference type="InterPro" id="IPR019931">
    <property type="entry name" value="LPXTG_anchor"/>
</dbReference>
<comment type="subcellular location">
    <subcellularLocation>
        <location evidence="1">Secreted</location>
        <location evidence="1">Cell wall</location>
        <topology evidence="1">Peptidoglycan-anchor</topology>
    </subcellularLocation>
</comment>
<evidence type="ECO:0000256" key="2">
    <source>
        <dbReference type="ARBA" id="ARBA00022512"/>
    </source>
</evidence>
<feature type="signal peptide" evidence="8">
    <location>
        <begin position="1"/>
        <end position="26"/>
    </location>
</feature>
<dbReference type="EMBL" id="JBEPSB010000036">
    <property type="protein sequence ID" value="MET4563272.1"/>
    <property type="molecule type" value="Genomic_DNA"/>
</dbReference>
<dbReference type="Pfam" id="PF00746">
    <property type="entry name" value="Gram_pos_anchor"/>
    <property type="match status" value="1"/>
</dbReference>
<evidence type="ECO:0000313" key="12">
    <source>
        <dbReference type="EMBL" id="MET4563272.1"/>
    </source>
</evidence>
<dbReference type="Gene3D" id="2.60.40.10">
    <property type="entry name" value="Immunoglobulins"/>
    <property type="match status" value="3"/>
</dbReference>
<proteinExistence type="predicted"/>
<feature type="compositionally biased region" description="Low complexity" evidence="6">
    <location>
        <begin position="42"/>
        <end position="78"/>
    </location>
</feature>
<reference evidence="12 13" key="1">
    <citation type="submission" date="2024-06" db="EMBL/GenBank/DDBJ databases">
        <title>Sorghum-associated microbial communities from plants grown in Nebraska, USA.</title>
        <authorList>
            <person name="Schachtman D."/>
        </authorList>
    </citation>
    <scope>NUCLEOTIDE SEQUENCE [LARGE SCALE GENOMIC DNA]</scope>
    <source>
        <strain evidence="12 13">736</strain>
    </source>
</reference>
<dbReference type="InterPro" id="IPR013783">
    <property type="entry name" value="Ig-like_fold"/>
</dbReference>
<evidence type="ECO:0000256" key="1">
    <source>
        <dbReference type="ARBA" id="ARBA00004168"/>
    </source>
</evidence>
<evidence type="ECO:0000259" key="9">
    <source>
        <dbReference type="Pfam" id="PF00746"/>
    </source>
</evidence>
<evidence type="ECO:0000256" key="7">
    <source>
        <dbReference type="SAM" id="Phobius"/>
    </source>
</evidence>
<feature type="domain" description="Collagen binding" evidence="10">
    <location>
        <begin position="869"/>
        <end position="990"/>
    </location>
</feature>
<keyword evidence="2" id="KW-0134">Cell wall</keyword>
<feature type="region of interest" description="Disordered" evidence="6">
    <location>
        <begin position="31"/>
        <end position="138"/>
    </location>
</feature>
<keyword evidence="3" id="KW-0964">Secreted</keyword>
<feature type="domain" description="Gram-positive cocci surface proteins LPxTG" evidence="9">
    <location>
        <begin position="1718"/>
        <end position="1752"/>
    </location>
</feature>
<dbReference type="Gene3D" id="2.60.40.740">
    <property type="match status" value="5"/>
</dbReference>
<comment type="caution">
    <text evidence="12">The sequence shown here is derived from an EMBL/GenBank/DDBJ whole genome shotgun (WGS) entry which is preliminary data.</text>
</comment>
<dbReference type="Proteomes" id="UP001549363">
    <property type="component" value="Unassembled WGS sequence"/>
</dbReference>
<dbReference type="InterPro" id="IPR008456">
    <property type="entry name" value="Collagen-bd_dom"/>
</dbReference>
<organism evidence="12 13">
    <name type="scientific">Lysinibacillus parviboronicapiens</name>
    <dbReference type="NCBI Taxonomy" id="436516"/>
    <lineage>
        <taxon>Bacteria</taxon>
        <taxon>Bacillati</taxon>
        <taxon>Bacillota</taxon>
        <taxon>Bacilli</taxon>
        <taxon>Bacillales</taxon>
        <taxon>Bacillaceae</taxon>
        <taxon>Lysinibacillus</taxon>
    </lineage>
</organism>
<keyword evidence="5" id="KW-0572">Peptidoglycan-anchor</keyword>
<dbReference type="NCBIfam" id="TIGR01167">
    <property type="entry name" value="LPXTG_anchor"/>
    <property type="match status" value="1"/>
</dbReference>
<protein>
    <submittedName>
        <fullName evidence="12">LPXTG-motif cell wall-anchored protein/uncharacterized repeat protein (TIGR01451 family)</fullName>
    </submittedName>
</protein>